<feature type="region of interest" description="Disordered" evidence="2">
    <location>
        <begin position="159"/>
        <end position="183"/>
    </location>
</feature>
<proteinExistence type="predicted"/>
<sequence length="499" mass="57922">MDQWSEHESVIDYSYSFRGGGSINHPSVDNLSSYSLISDNNNNHHYNSSRGSITVEKSKRSKKGKQQRLDQRPRASSQPVVETNFLEGAHGNSRSFESEPVPNTKRRYANNSLSTYENSRSASSFSLSDHHSKRFEDVFSDNPSETRLRIEKSLSNIREQQARSISRPSTLSKGSEFYDDDENDVEINNTNKHESYHEHEYTETITNKCTVPKEEKETRNKDVIRKMSQPELNANYHAWETNFQKKTMDAMDERYKQVTASLESRIKILEEEMQKANDDMEVSREYVSQIQEKSNRIDYATQTSIQSVQEKPDRIDYATQTSIQSIQEKPDRIDYATQTSIQEKPDLIDYGTQTNIQGVRQISDLEAKSKKIEIIETMLNDLGFDSMGDFEKAVKDWRTKARLFDQVQCFIDRVDNVVWDTPYVSLLSICRQHKNLVSSMRNSPDDVCETHRTQYEKALLEAERDKNRALKSLPYSSEHLDVTFERLVRWAHTVRHVTS</sequence>
<keyword evidence="4" id="KW-1185">Reference proteome</keyword>
<comment type="caution">
    <text evidence="3">The sequence shown here is derived from an EMBL/GenBank/DDBJ whole genome shotgun (WGS) entry which is preliminary data.</text>
</comment>
<feature type="compositionally biased region" description="Low complexity" evidence="2">
    <location>
        <begin position="40"/>
        <end position="49"/>
    </location>
</feature>
<accession>A0A8H7S6B7</accession>
<feature type="region of interest" description="Disordered" evidence="2">
    <location>
        <begin position="34"/>
        <end position="106"/>
    </location>
</feature>
<feature type="coiled-coil region" evidence="1">
    <location>
        <begin position="259"/>
        <end position="286"/>
    </location>
</feature>
<dbReference type="EMBL" id="JAEPRB010000071">
    <property type="protein sequence ID" value="KAG2222945.1"/>
    <property type="molecule type" value="Genomic_DNA"/>
</dbReference>
<protein>
    <submittedName>
        <fullName evidence="3">Uncharacterized protein</fullName>
    </submittedName>
</protein>
<reference evidence="3 4" key="1">
    <citation type="submission" date="2020-12" db="EMBL/GenBank/DDBJ databases">
        <title>Metabolic potential, ecology and presence of endohyphal bacteria is reflected in genomic diversity of Mucoromycotina.</title>
        <authorList>
            <person name="Muszewska A."/>
            <person name="Okrasinska A."/>
            <person name="Steczkiewicz K."/>
            <person name="Drgas O."/>
            <person name="Orlowska M."/>
            <person name="Perlinska-Lenart U."/>
            <person name="Aleksandrzak-Piekarczyk T."/>
            <person name="Szatraj K."/>
            <person name="Zielenkiewicz U."/>
            <person name="Pilsyk S."/>
            <person name="Malc E."/>
            <person name="Mieczkowski P."/>
            <person name="Kruszewska J.S."/>
            <person name="Biernat P."/>
            <person name="Pawlowska J."/>
        </authorList>
    </citation>
    <scope>NUCLEOTIDE SEQUENCE [LARGE SCALE GENOMIC DNA]</scope>
    <source>
        <strain evidence="3 4">CBS 142.35</strain>
    </source>
</reference>
<evidence type="ECO:0000313" key="4">
    <source>
        <dbReference type="Proteomes" id="UP000646827"/>
    </source>
</evidence>
<feature type="compositionally biased region" description="Polar residues" evidence="2">
    <location>
        <begin position="159"/>
        <end position="173"/>
    </location>
</feature>
<evidence type="ECO:0000256" key="2">
    <source>
        <dbReference type="SAM" id="MobiDB-lite"/>
    </source>
</evidence>
<gene>
    <name evidence="3" type="ORF">INT45_012923</name>
</gene>
<evidence type="ECO:0000313" key="3">
    <source>
        <dbReference type="EMBL" id="KAG2222945.1"/>
    </source>
</evidence>
<keyword evidence="1" id="KW-0175">Coiled coil</keyword>
<name>A0A8H7S6B7_9FUNG</name>
<evidence type="ECO:0000256" key="1">
    <source>
        <dbReference type="SAM" id="Coils"/>
    </source>
</evidence>
<dbReference type="Proteomes" id="UP000646827">
    <property type="component" value="Unassembled WGS sequence"/>
</dbReference>
<dbReference type="AlphaFoldDB" id="A0A8H7S6B7"/>
<dbReference type="OrthoDB" id="2285798at2759"/>
<organism evidence="3 4">
    <name type="scientific">Circinella minor</name>
    <dbReference type="NCBI Taxonomy" id="1195481"/>
    <lineage>
        <taxon>Eukaryota</taxon>
        <taxon>Fungi</taxon>
        <taxon>Fungi incertae sedis</taxon>
        <taxon>Mucoromycota</taxon>
        <taxon>Mucoromycotina</taxon>
        <taxon>Mucoromycetes</taxon>
        <taxon>Mucorales</taxon>
        <taxon>Lichtheimiaceae</taxon>
        <taxon>Circinella</taxon>
    </lineage>
</organism>